<sequence length="313" mass="34236">MARYNPYFFQTLDAPYLRTNVDTTLALLGGFTIHATGIEVLAVPSGCERYASLVEGALKAGTWGRDAVESLLLLMLKGELSTKLGKSARFIVELSCEDLDDKLRRSIRVYPPMVNDLRRGYVIRLENDDEACSEWEKNNKALLTELAESIASVVRAYGMQLDAVTVGSIIFLLGTLLRVTPAYHLLAIAVGIASTVSADVCTAGTLRYMQEHLRGSRIAGKLAPLIPVKTGDPRGRVAELLTAELRLLCRAVEQVRSTQSALNALREAAKRIGMTAELLDPSLYTLDVRVLGVAPNEIDEEVEACIARCEPTR</sequence>
<dbReference type="GeneID" id="11138423"/>
<dbReference type="KEGG" id="pfm:Pyrfu_1240"/>
<dbReference type="AlphaFoldDB" id="G0EFZ8"/>
<protein>
    <submittedName>
        <fullName evidence="1">Uncharacterized protein</fullName>
    </submittedName>
</protein>
<evidence type="ECO:0000313" key="1">
    <source>
        <dbReference type="EMBL" id="AEM39099.1"/>
    </source>
</evidence>
<accession>G0EFZ8</accession>
<dbReference type="EMBL" id="CP002838">
    <property type="protein sequence ID" value="AEM39099.1"/>
    <property type="molecule type" value="Genomic_DNA"/>
</dbReference>
<organism evidence="1 2">
    <name type="scientific">Pyrolobus fumarii (strain DSM 11204 / 1A)</name>
    <dbReference type="NCBI Taxonomy" id="694429"/>
    <lineage>
        <taxon>Archaea</taxon>
        <taxon>Thermoproteota</taxon>
        <taxon>Thermoprotei</taxon>
        <taxon>Desulfurococcales</taxon>
        <taxon>Pyrodictiaceae</taxon>
        <taxon>Pyrolobus</taxon>
    </lineage>
</organism>
<proteinExistence type="predicted"/>
<dbReference type="eggNOG" id="arCOG05714">
    <property type="taxonomic scope" value="Archaea"/>
</dbReference>
<dbReference type="InParanoid" id="G0EFZ8"/>
<dbReference type="STRING" id="694429.Pyrfu_1240"/>
<dbReference type="RefSeq" id="WP_014026776.1">
    <property type="nucleotide sequence ID" value="NC_015931.1"/>
</dbReference>
<gene>
    <name evidence="1" type="ordered locus">Pyrfu_1240</name>
</gene>
<keyword evidence="2" id="KW-1185">Reference proteome</keyword>
<name>G0EFZ8_PYRF1</name>
<reference evidence="1 2" key="1">
    <citation type="journal article" date="2011" name="Stand. Genomic Sci.">
        <title>Complete genome sequence of the hyperthermophilic chemolithoautotroph Pyrolobus fumarii type strain (1A).</title>
        <authorList>
            <person name="Anderson I."/>
            <person name="Goker M."/>
            <person name="Nolan M."/>
            <person name="Lucas S."/>
            <person name="Hammon N."/>
            <person name="Deshpande S."/>
            <person name="Cheng J.F."/>
            <person name="Tapia R."/>
            <person name="Han C."/>
            <person name="Goodwin L."/>
            <person name="Pitluck S."/>
            <person name="Huntemann M."/>
            <person name="Liolios K."/>
            <person name="Ivanova N."/>
            <person name="Pagani I."/>
            <person name="Mavromatis K."/>
            <person name="Ovchinikova G."/>
            <person name="Pati A."/>
            <person name="Chen A."/>
            <person name="Palaniappan K."/>
            <person name="Land M."/>
            <person name="Hauser L."/>
            <person name="Brambilla E.M."/>
            <person name="Huber H."/>
            <person name="Yasawong M."/>
            <person name="Rohde M."/>
            <person name="Spring S."/>
            <person name="Abt B."/>
            <person name="Sikorski J."/>
            <person name="Wirth R."/>
            <person name="Detter J.C."/>
            <person name="Woyke T."/>
            <person name="Bristow J."/>
            <person name="Eisen J.A."/>
            <person name="Markowitz V."/>
            <person name="Hugenholtz P."/>
            <person name="Kyrpides N.C."/>
            <person name="Klenk H.P."/>
            <person name="Lapidus A."/>
        </authorList>
    </citation>
    <scope>NUCLEOTIDE SEQUENCE [LARGE SCALE GENOMIC DNA]</scope>
    <source>
        <strain evidence="2">DSM 11204 / 1A</strain>
    </source>
</reference>
<dbReference type="HOGENOM" id="CLU_887449_0_0_2"/>
<evidence type="ECO:0000313" key="2">
    <source>
        <dbReference type="Proteomes" id="UP000001037"/>
    </source>
</evidence>
<dbReference type="Proteomes" id="UP000001037">
    <property type="component" value="Chromosome"/>
</dbReference>